<sequence>MGTSNIARHRHTGVTTFVCVAACCLMLLSGCGGATHIDSSAGTATGASSSATAQDGTVFTGPYAQQIKRTYDNAHQSLTKKILKDSKITDQEFLELSQHFSDCAQQQNVEVTVDSQGGMSTSYPSGMSEADGDAIVKQCDADNDFTDMNMLRGDMSSNPNNEDPVVPLLKCLKQYGLAEQSMTVEDYKAIVSDESKDRDVFGKYFDESVPGYDAAKAKQYIACQTEA</sequence>
<keyword evidence="3" id="KW-1185">Reference proteome</keyword>
<feature type="chain" id="PRO_5038704542" description="Lipoprotein" evidence="1">
    <location>
        <begin position="35"/>
        <end position="227"/>
    </location>
</feature>
<organism evidence="2 3">
    <name type="scientific">Bifidobacterium ruminantium</name>
    <dbReference type="NCBI Taxonomy" id="78346"/>
    <lineage>
        <taxon>Bacteria</taxon>
        <taxon>Bacillati</taxon>
        <taxon>Actinomycetota</taxon>
        <taxon>Actinomycetes</taxon>
        <taxon>Bifidobacteriales</taxon>
        <taxon>Bifidobacteriaceae</taxon>
        <taxon>Bifidobacterium</taxon>
    </lineage>
</organism>
<evidence type="ECO:0000256" key="1">
    <source>
        <dbReference type="SAM" id="SignalP"/>
    </source>
</evidence>
<evidence type="ECO:0000313" key="2">
    <source>
        <dbReference type="EMBL" id="KFI89543.1"/>
    </source>
</evidence>
<reference evidence="2 3" key="1">
    <citation type="submission" date="2014-03" db="EMBL/GenBank/DDBJ databases">
        <title>Genomics of Bifidobacteria.</title>
        <authorList>
            <person name="Ventura M."/>
            <person name="Milani C."/>
            <person name="Lugli G.A."/>
        </authorList>
    </citation>
    <scope>NUCLEOTIDE SEQUENCE [LARGE SCALE GENOMIC DNA]</scope>
    <source>
        <strain evidence="2 3">LMG 21811</strain>
    </source>
</reference>
<name>A0A087D1Z3_BIFRU</name>
<keyword evidence="1" id="KW-0732">Signal</keyword>
<dbReference type="eggNOG" id="ENOG5032FJH">
    <property type="taxonomic scope" value="Bacteria"/>
</dbReference>
<feature type="signal peptide" evidence="1">
    <location>
        <begin position="1"/>
        <end position="34"/>
    </location>
</feature>
<proteinExistence type="predicted"/>
<dbReference type="Proteomes" id="UP000029078">
    <property type="component" value="Unassembled WGS sequence"/>
</dbReference>
<evidence type="ECO:0008006" key="4">
    <source>
        <dbReference type="Google" id="ProtNLM"/>
    </source>
</evidence>
<comment type="caution">
    <text evidence="2">The sequence shown here is derived from an EMBL/GenBank/DDBJ whole genome shotgun (WGS) entry which is preliminary data.</text>
</comment>
<accession>A0A087D1Z3</accession>
<protein>
    <recommendedName>
        <fullName evidence="4">Lipoprotein</fullName>
    </recommendedName>
</protein>
<dbReference type="STRING" id="78346.BRUM_1327"/>
<dbReference type="AlphaFoldDB" id="A0A087D1Z3"/>
<gene>
    <name evidence="2" type="ORF">BRUM_1327</name>
</gene>
<dbReference type="EMBL" id="JGZL01000008">
    <property type="protein sequence ID" value="KFI89543.1"/>
    <property type="molecule type" value="Genomic_DNA"/>
</dbReference>
<dbReference type="RefSeq" id="WP_229055300.1">
    <property type="nucleotide sequence ID" value="NZ_CALLHR010000088.1"/>
</dbReference>
<evidence type="ECO:0000313" key="3">
    <source>
        <dbReference type="Proteomes" id="UP000029078"/>
    </source>
</evidence>